<comment type="caution">
    <text evidence="4">The sequence shown here is derived from an EMBL/GenBank/DDBJ whole genome shotgun (WGS) entry which is preliminary data.</text>
</comment>
<dbReference type="PANTHER" id="PTHR31066:SF47">
    <property type="entry name" value="PB1 DOMAIN-CONTAINING PROTEIN"/>
    <property type="match status" value="1"/>
</dbReference>
<dbReference type="SMART" id="SM00666">
    <property type="entry name" value="PB1"/>
    <property type="match status" value="1"/>
</dbReference>
<keyword evidence="5" id="KW-1185">Reference proteome</keyword>
<dbReference type="EMBL" id="JBBPBK010000346">
    <property type="protein sequence ID" value="KAK9265642.1"/>
    <property type="molecule type" value="Genomic_DNA"/>
</dbReference>
<evidence type="ECO:0000259" key="2">
    <source>
        <dbReference type="SMART" id="SM00666"/>
    </source>
</evidence>
<dbReference type="PANTHER" id="PTHR31066">
    <property type="entry name" value="OS05G0427100 PROTEIN-RELATED"/>
    <property type="match status" value="1"/>
</dbReference>
<feature type="domain" description="PB1" evidence="2">
    <location>
        <begin position="39"/>
        <end position="125"/>
    </location>
</feature>
<dbReference type="Proteomes" id="UP001415857">
    <property type="component" value="Unassembled WGS sequence"/>
</dbReference>
<evidence type="ECO:0000313" key="4">
    <source>
        <dbReference type="EMBL" id="KAK9287253.1"/>
    </source>
</evidence>
<evidence type="ECO:0000256" key="1">
    <source>
        <dbReference type="SAM" id="MobiDB-lite"/>
    </source>
</evidence>
<dbReference type="InterPro" id="IPR053198">
    <property type="entry name" value="Gynoecium_Dev_Regulator"/>
</dbReference>
<evidence type="ECO:0000313" key="3">
    <source>
        <dbReference type="EMBL" id="KAK9265642.1"/>
    </source>
</evidence>
<proteinExistence type="predicted"/>
<feature type="region of interest" description="Disordered" evidence="1">
    <location>
        <begin position="244"/>
        <end position="265"/>
    </location>
</feature>
<sequence length="340" mass="38354">MAAEGGSSGGGGGEETASVSPTYKVKFLCSHGGKILPRPTDGHLKYVGGETRVIAVPRDINFSELMKKLTTVCDGEMVLKYQLIPEDLDALITVRTDEDLRHMLDEYDRQESVGIPKLRAFLFPSNPIVVENQMASMDPHAVEQRYIDAVNGFLRTNRNLKLTSINAYRRTFSISSTCSSPRNFSPEKRTHESMNQETVSLNGYQSSQVHMHKVQSSPSLCGLNDYQHHNNNHMQHHHYYHQNHHHHHGYQSYRPPQDPHKSGGAERLVSTLKIGRGETLRGQMGQGPDHYYSVTRHHIGCGSCNRFGNLDQYGAHGFRRFDRGNSLPQSPRSPRKAPWE</sequence>
<organism evidence="4 5">
    <name type="scientific">Liquidambar formosana</name>
    <name type="common">Formosan gum</name>
    <dbReference type="NCBI Taxonomy" id="63359"/>
    <lineage>
        <taxon>Eukaryota</taxon>
        <taxon>Viridiplantae</taxon>
        <taxon>Streptophyta</taxon>
        <taxon>Embryophyta</taxon>
        <taxon>Tracheophyta</taxon>
        <taxon>Spermatophyta</taxon>
        <taxon>Magnoliopsida</taxon>
        <taxon>eudicotyledons</taxon>
        <taxon>Gunneridae</taxon>
        <taxon>Pentapetalae</taxon>
        <taxon>Saxifragales</taxon>
        <taxon>Altingiaceae</taxon>
        <taxon>Liquidambar</taxon>
    </lineage>
</organism>
<dbReference type="CDD" id="cd06410">
    <property type="entry name" value="PB1_UP2"/>
    <property type="match status" value="1"/>
</dbReference>
<dbReference type="Gene3D" id="3.10.20.90">
    <property type="entry name" value="Phosphatidylinositol 3-kinase Catalytic Subunit, Chain A, domain 1"/>
    <property type="match status" value="1"/>
</dbReference>
<dbReference type="Pfam" id="PF00564">
    <property type="entry name" value="PB1"/>
    <property type="match status" value="1"/>
</dbReference>
<dbReference type="SUPFAM" id="SSF54277">
    <property type="entry name" value="CAD &amp; PB1 domains"/>
    <property type="match status" value="1"/>
</dbReference>
<evidence type="ECO:0000313" key="5">
    <source>
        <dbReference type="Proteomes" id="UP001415857"/>
    </source>
</evidence>
<dbReference type="InterPro" id="IPR000270">
    <property type="entry name" value="PB1_dom"/>
</dbReference>
<reference evidence="4 5" key="1">
    <citation type="journal article" date="2024" name="Plant J.">
        <title>Genome sequences and population genomics reveal climatic adaptation and genomic divergence between two closely related sweetgum species.</title>
        <authorList>
            <person name="Xu W.Q."/>
            <person name="Ren C.Q."/>
            <person name="Zhang X.Y."/>
            <person name="Comes H.P."/>
            <person name="Liu X.H."/>
            <person name="Li Y.G."/>
            <person name="Kettle C.J."/>
            <person name="Jalonen R."/>
            <person name="Gaisberger H."/>
            <person name="Ma Y.Z."/>
            <person name="Qiu Y.X."/>
        </authorList>
    </citation>
    <scope>NUCLEOTIDE SEQUENCE [LARGE SCALE GENOMIC DNA]</scope>
    <source>
        <strain evidence="4">Hangzhou</strain>
    </source>
</reference>
<accession>A0AAP0RY96</accession>
<dbReference type="AlphaFoldDB" id="A0AAP0RY96"/>
<reference evidence="4" key="2">
    <citation type="submission" date="2024-04" db="EMBL/GenBank/DDBJ databases">
        <authorList>
            <person name="Xu W."/>
            <person name="Ren C."/>
        </authorList>
    </citation>
    <scope>NUCLEOTIDE SEQUENCE</scope>
    <source>
        <strain evidence="4">Hangzhou</strain>
        <tissue evidence="4">Leaves</tissue>
    </source>
</reference>
<feature type="region of interest" description="Disordered" evidence="1">
    <location>
        <begin position="320"/>
        <end position="340"/>
    </location>
</feature>
<name>A0AAP0RY96_LIQFO</name>
<dbReference type="EMBL" id="JBBPBK010000004">
    <property type="protein sequence ID" value="KAK9287253.1"/>
    <property type="molecule type" value="Genomic_DNA"/>
</dbReference>
<protein>
    <recommendedName>
        <fullName evidence="2">PB1 domain-containing protein</fullName>
    </recommendedName>
</protein>
<gene>
    <name evidence="3" type="ORF">L1049_001754</name>
    <name evidence="4" type="ORF">L1049_015666</name>
</gene>